<evidence type="ECO:0000313" key="2">
    <source>
        <dbReference type="Proteomes" id="UP001419268"/>
    </source>
</evidence>
<name>A0AAP0I245_9MAGN</name>
<accession>A0AAP0I245</accession>
<dbReference type="EMBL" id="JBBNAG010000009">
    <property type="protein sequence ID" value="KAK9105435.1"/>
    <property type="molecule type" value="Genomic_DNA"/>
</dbReference>
<organism evidence="1 2">
    <name type="scientific">Stephania cephalantha</name>
    <dbReference type="NCBI Taxonomy" id="152367"/>
    <lineage>
        <taxon>Eukaryota</taxon>
        <taxon>Viridiplantae</taxon>
        <taxon>Streptophyta</taxon>
        <taxon>Embryophyta</taxon>
        <taxon>Tracheophyta</taxon>
        <taxon>Spermatophyta</taxon>
        <taxon>Magnoliopsida</taxon>
        <taxon>Ranunculales</taxon>
        <taxon>Menispermaceae</taxon>
        <taxon>Menispermoideae</taxon>
        <taxon>Cissampelideae</taxon>
        <taxon>Stephania</taxon>
    </lineage>
</organism>
<dbReference type="AlphaFoldDB" id="A0AAP0I245"/>
<reference evidence="1 2" key="1">
    <citation type="submission" date="2024-01" db="EMBL/GenBank/DDBJ databases">
        <title>Genome assemblies of Stephania.</title>
        <authorList>
            <person name="Yang L."/>
        </authorList>
    </citation>
    <scope>NUCLEOTIDE SEQUENCE [LARGE SCALE GENOMIC DNA]</scope>
    <source>
        <strain evidence="1">JXDWG</strain>
        <tissue evidence="1">Leaf</tissue>
    </source>
</reference>
<dbReference type="Proteomes" id="UP001419268">
    <property type="component" value="Unassembled WGS sequence"/>
</dbReference>
<comment type="caution">
    <text evidence="1">The sequence shown here is derived from an EMBL/GenBank/DDBJ whole genome shotgun (WGS) entry which is preliminary data.</text>
</comment>
<gene>
    <name evidence="1" type="ORF">Scep_022279</name>
</gene>
<keyword evidence="2" id="KW-1185">Reference proteome</keyword>
<proteinExistence type="predicted"/>
<sequence length="96" mass="11053">MSSISSVIQEVLDRRLDMWEKYCFHSCLVVLEGFSMPKVAVKEATKLQSELQLLEKQSALSDKHAEYVNEAVQLFEENSLPDMFQVRDAEDRSRVA</sequence>
<evidence type="ECO:0000313" key="1">
    <source>
        <dbReference type="EMBL" id="KAK9105435.1"/>
    </source>
</evidence>
<protein>
    <submittedName>
        <fullName evidence="1">Uncharacterized protein</fullName>
    </submittedName>
</protein>